<dbReference type="InterPro" id="IPR036909">
    <property type="entry name" value="Cyt_c-like_dom_sf"/>
</dbReference>
<dbReference type="PROSITE" id="PS51257">
    <property type="entry name" value="PROKAR_LIPOPROTEIN"/>
    <property type="match status" value="1"/>
</dbReference>
<dbReference type="SUPFAM" id="SSF46626">
    <property type="entry name" value="Cytochrome c"/>
    <property type="match status" value="1"/>
</dbReference>
<protein>
    <recommendedName>
        <fullName evidence="4">Cytochrome c domain-containing protein</fullName>
    </recommendedName>
</protein>
<dbReference type="GO" id="GO:0020037">
    <property type="term" value="F:heme binding"/>
    <property type="evidence" value="ECO:0007669"/>
    <property type="project" value="InterPro"/>
</dbReference>
<evidence type="ECO:0008006" key="4">
    <source>
        <dbReference type="Google" id="ProtNLM"/>
    </source>
</evidence>
<dbReference type="EMBL" id="CP013909">
    <property type="protein sequence ID" value="ALW84775.1"/>
    <property type="molecule type" value="Genomic_DNA"/>
</dbReference>
<evidence type="ECO:0000313" key="3">
    <source>
        <dbReference type="Proteomes" id="UP000059542"/>
    </source>
</evidence>
<keyword evidence="3" id="KW-1185">Reference proteome</keyword>
<sequence length="125" mass="13190">MSRQLVAGAALLLSVAASCTYSHGDPDATPVPCDASPQSVTYAGVISPIFDAHCRECHGSNVASVLGGGNDFGSYQTIKRYPAASILNSIQHTPGYDEMPKGRAKIPECDILRIKAWIDAGQLNN</sequence>
<evidence type="ECO:0000313" key="2">
    <source>
        <dbReference type="EMBL" id="ALW84775.1"/>
    </source>
</evidence>
<proteinExistence type="predicted"/>
<feature type="chain" id="PRO_5006847328" description="Cytochrome c domain-containing protein" evidence="1">
    <location>
        <begin position="25"/>
        <end position="125"/>
    </location>
</feature>
<dbReference type="OrthoDB" id="1524066at2"/>
<evidence type="ECO:0000256" key="1">
    <source>
        <dbReference type="SAM" id="SignalP"/>
    </source>
</evidence>
<name>A0A0U4BN02_9BACT</name>
<dbReference type="STRING" id="1411621.AUC43_06560"/>
<gene>
    <name evidence="2" type="ORF">AUC43_06560</name>
</gene>
<accession>A0A0U4BN02</accession>
<feature type="signal peptide" evidence="1">
    <location>
        <begin position="1"/>
        <end position="24"/>
    </location>
</feature>
<organism evidence="2 3">
    <name type="scientific">Hymenobacter sedentarius</name>
    <dbReference type="NCBI Taxonomy" id="1411621"/>
    <lineage>
        <taxon>Bacteria</taxon>
        <taxon>Pseudomonadati</taxon>
        <taxon>Bacteroidota</taxon>
        <taxon>Cytophagia</taxon>
        <taxon>Cytophagales</taxon>
        <taxon>Hymenobacteraceae</taxon>
        <taxon>Hymenobacter</taxon>
    </lineage>
</organism>
<dbReference type="KEGG" id="hyg:AUC43_06560"/>
<dbReference type="GO" id="GO:0009055">
    <property type="term" value="F:electron transfer activity"/>
    <property type="evidence" value="ECO:0007669"/>
    <property type="project" value="InterPro"/>
</dbReference>
<dbReference type="RefSeq" id="WP_068191215.1">
    <property type="nucleotide sequence ID" value="NZ_CP013909.1"/>
</dbReference>
<keyword evidence="1" id="KW-0732">Signal</keyword>
<reference evidence="2 3" key="1">
    <citation type="submission" date="2015-12" db="EMBL/GenBank/DDBJ databases">
        <authorList>
            <person name="Shamseldin A."/>
            <person name="Moawad H."/>
            <person name="Abd El-Rahim W.M."/>
            <person name="Sadowsky M.J."/>
        </authorList>
    </citation>
    <scope>NUCLEOTIDE SEQUENCE [LARGE SCALE GENOMIC DNA]</scope>
    <source>
        <strain evidence="2 3">DG5B</strain>
    </source>
</reference>
<dbReference type="Proteomes" id="UP000059542">
    <property type="component" value="Chromosome"/>
</dbReference>
<dbReference type="AlphaFoldDB" id="A0A0U4BN02"/>